<evidence type="ECO:0000313" key="3">
    <source>
        <dbReference type="Proteomes" id="UP000824074"/>
    </source>
</evidence>
<feature type="compositionally biased region" description="Polar residues" evidence="1">
    <location>
        <begin position="64"/>
        <end position="91"/>
    </location>
</feature>
<dbReference type="Proteomes" id="UP000824074">
    <property type="component" value="Unassembled WGS sequence"/>
</dbReference>
<protein>
    <submittedName>
        <fullName evidence="2">Uncharacterized protein</fullName>
    </submittedName>
</protein>
<gene>
    <name evidence="2" type="ORF">IAB68_00790</name>
</gene>
<dbReference type="AlphaFoldDB" id="A0A9D1IQ12"/>
<sequence>MLPNIPPKLFSLSAVVVGYILIDDMTANEQNAVGNWLMLVAQVLSTNAFYRAVMQERGLEPVDSTETGRNNADTFAGTNGQSADNVNTSRSNDNEETIAMLEKMVKALQMEIDNIKRSL</sequence>
<organism evidence="2 3">
    <name type="scientific">Candidatus Aphodocola excrementigallinarum</name>
    <dbReference type="NCBI Taxonomy" id="2840670"/>
    <lineage>
        <taxon>Bacteria</taxon>
        <taxon>Bacillati</taxon>
        <taxon>Bacillota</taxon>
        <taxon>Bacilli</taxon>
        <taxon>Candidatus Aphodocola</taxon>
    </lineage>
</organism>
<feature type="region of interest" description="Disordered" evidence="1">
    <location>
        <begin position="60"/>
        <end position="92"/>
    </location>
</feature>
<reference evidence="2" key="2">
    <citation type="journal article" date="2021" name="PeerJ">
        <title>Extensive microbial diversity within the chicken gut microbiome revealed by metagenomics and culture.</title>
        <authorList>
            <person name="Gilroy R."/>
            <person name="Ravi A."/>
            <person name="Getino M."/>
            <person name="Pursley I."/>
            <person name="Horton D.L."/>
            <person name="Alikhan N.F."/>
            <person name="Baker D."/>
            <person name="Gharbi K."/>
            <person name="Hall N."/>
            <person name="Watson M."/>
            <person name="Adriaenssens E.M."/>
            <person name="Foster-Nyarko E."/>
            <person name="Jarju S."/>
            <person name="Secka A."/>
            <person name="Antonio M."/>
            <person name="Oren A."/>
            <person name="Chaudhuri R.R."/>
            <person name="La Ragione R."/>
            <person name="Hildebrand F."/>
            <person name="Pallen M.J."/>
        </authorList>
    </citation>
    <scope>NUCLEOTIDE SEQUENCE</scope>
    <source>
        <strain evidence="2">CHK193-30670</strain>
    </source>
</reference>
<proteinExistence type="predicted"/>
<accession>A0A9D1IQ12</accession>
<evidence type="ECO:0000313" key="2">
    <source>
        <dbReference type="EMBL" id="HIU39824.1"/>
    </source>
</evidence>
<name>A0A9D1IQ12_9FIRM</name>
<comment type="caution">
    <text evidence="2">The sequence shown here is derived from an EMBL/GenBank/DDBJ whole genome shotgun (WGS) entry which is preliminary data.</text>
</comment>
<dbReference type="EMBL" id="DVMT01000012">
    <property type="protein sequence ID" value="HIU39824.1"/>
    <property type="molecule type" value="Genomic_DNA"/>
</dbReference>
<evidence type="ECO:0000256" key="1">
    <source>
        <dbReference type="SAM" id="MobiDB-lite"/>
    </source>
</evidence>
<reference evidence="2" key="1">
    <citation type="submission" date="2020-10" db="EMBL/GenBank/DDBJ databases">
        <authorList>
            <person name="Gilroy R."/>
        </authorList>
    </citation>
    <scope>NUCLEOTIDE SEQUENCE</scope>
    <source>
        <strain evidence="2">CHK193-30670</strain>
    </source>
</reference>